<dbReference type="RefSeq" id="WP_075622182.1">
    <property type="nucleotide sequence ID" value="NZ_CP015607.1"/>
</dbReference>
<gene>
    <name evidence="1" type="ORF">BSA145_08540</name>
</gene>
<evidence type="ECO:0000313" key="1">
    <source>
        <dbReference type="EMBL" id="APT45949.1"/>
    </source>
</evidence>
<evidence type="ECO:0008006" key="3">
    <source>
        <dbReference type="Google" id="ProtNLM"/>
    </source>
</evidence>
<proteinExistence type="predicted"/>
<name>A0A1L6ZHF2_BACIA</name>
<dbReference type="AlphaFoldDB" id="A0A1L6ZHF2"/>
<sequence length="99" mass="11443">MIWVYKFDDNYIWQAGKDILVDVENGEKIPKGYTDKQPPDGLFIAKYDPQKEEWFEAATKEYIDSLQPDPRPPDDVMMLKKQVALLTLQFSQMQKGGAS</sequence>
<accession>A0A1L6ZHF2</accession>
<organism evidence="1 2">
    <name type="scientific">Bacillus safensis</name>
    <dbReference type="NCBI Taxonomy" id="561879"/>
    <lineage>
        <taxon>Bacteria</taxon>
        <taxon>Bacillati</taxon>
        <taxon>Bacillota</taxon>
        <taxon>Bacilli</taxon>
        <taxon>Bacillales</taxon>
        <taxon>Bacillaceae</taxon>
        <taxon>Bacillus</taxon>
    </lineage>
</organism>
<evidence type="ECO:0000313" key="2">
    <source>
        <dbReference type="Proteomes" id="UP000185426"/>
    </source>
</evidence>
<dbReference type="EMBL" id="CP015607">
    <property type="protein sequence ID" value="APT45949.1"/>
    <property type="molecule type" value="Genomic_DNA"/>
</dbReference>
<reference evidence="1 2" key="1">
    <citation type="submission" date="2016-05" db="EMBL/GenBank/DDBJ databases">
        <title>Complete Genome and Methylome Analysis of Psychrotrophic Bacterial Isolates from Antarctic Lake Untersee.</title>
        <authorList>
            <person name="Fomenkov A."/>
            <person name="Akimov V.N."/>
            <person name="Vasilyeva L.V."/>
            <person name="Andersen D."/>
            <person name="Vincze T."/>
            <person name="Roberts R.J."/>
        </authorList>
    </citation>
    <scope>NUCLEOTIDE SEQUENCE [LARGE SCALE GENOMIC DNA]</scope>
    <source>
        <strain evidence="1 2">U14-5</strain>
    </source>
</reference>
<protein>
    <recommendedName>
        <fullName evidence="3">Bacteriophage SP-beta YorD domain-containing protein</fullName>
    </recommendedName>
</protein>
<dbReference type="Proteomes" id="UP000185426">
    <property type="component" value="Chromosome"/>
</dbReference>